<dbReference type="Gene3D" id="3.40.50.1820">
    <property type="entry name" value="alpha/beta hydrolase"/>
    <property type="match status" value="1"/>
</dbReference>
<sequence>MSNCGAAEPDGRPRQCVWADLAPFRPHRWLRGGHVQTLASFLLPRRIHLPPPEERLVEVAPAGVARTLVNRAGVTPAIVSPAIMVRCQCYWQSERKEDRAKALTAIVVHGLEGSSDSEYMTGVAEKALAAGMNVVLMNQRNCGGMDHVAPTLYNSSLSGDVAAVARHVVENDGVSRFALIGFSMGGNLVLKLAGEWGNAGPAEFRAVAAVCPAMDLAASADALHEPANRIYEWYFLLQLFRRLRRKAKFFPENFDLSRLRGVTSLRLFDDRITAHYCGFAGADDYYARAAAANVVDRIAVPALIIHAANDPFIRVQAETLRRIRANPNITYIETADGGHCAFLGQCDGTGDGTRDDGRWAERAVVEFVAGR</sequence>
<feature type="active site" description="Charge relay system" evidence="2">
    <location>
        <position position="310"/>
    </location>
</feature>
<evidence type="ECO:0000259" key="3">
    <source>
        <dbReference type="Pfam" id="PF00561"/>
    </source>
</evidence>
<organism evidence="4 5">
    <name type="scientific">Candidatus Sulfotelmatobacter kueseliae</name>
    <dbReference type="NCBI Taxonomy" id="2042962"/>
    <lineage>
        <taxon>Bacteria</taxon>
        <taxon>Pseudomonadati</taxon>
        <taxon>Acidobacteriota</taxon>
        <taxon>Terriglobia</taxon>
        <taxon>Terriglobales</taxon>
        <taxon>Candidatus Korobacteraceae</taxon>
        <taxon>Candidatus Sulfotelmatobacter</taxon>
    </lineage>
</organism>
<dbReference type="InterPro" id="IPR029058">
    <property type="entry name" value="AB_hydrolase_fold"/>
</dbReference>
<dbReference type="InterPro" id="IPR012020">
    <property type="entry name" value="ABHD4"/>
</dbReference>
<reference evidence="5" key="1">
    <citation type="submission" date="2018-02" db="EMBL/GenBank/DDBJ databases">
        <authorList>
            <person name="Hausmann B."/>
        </authorList>
    </citation>
    <scope>NUCLEOTIDE SEQUENCE [LARGE SCALE GENOMIC DNA]</scope>
    <source>
        <strain evidence="5">Peat soil MAG SbA1</strain>
    </source>
</reference>
<comment type="similarity">
    <text evidence="1">Belongs to the AB hydrolase superfamily. AB hydrolase 4 family.</text>
</comment>
<feature type="domain" description="AB hydrolase-1" evidence="3">
    <location>
        <begin position="106"/>
        <end position="343"/>
    </location>
</feature>
<dbReference type="EMBL" id="OMOD01000111">
    <property type="protein sequence ID" value="SPF38430.1"/>
    <property type="molecule type" value="Genomic_DNA"/>
</dbReference>
<proteinExistence type="inferred from homology"/>
<gene>
    <name evidence="4" type="ORF">SBA1_20131</name>
</gene>
<dbReference type="InterPro" id="IPR050960">
    <property type="entry name" value="AB_hydrolase_4_sf"/>
</dbReference>
<dbReference type="PANTHER" id="PTHR10794:SF63">
    <property type="entry name" value="ALPHA_BETA HYDROLASE 1, ISOFORM A"/>
    <property type="match status" value="1"/>
</dbReference>
<dbReference type="OrthoDB" id="332676at2"/>
<dbReference type="Proteomes" id="UP000238701">
    <property type="component" value="Unassembled WGS sequence"/>
</dbReference>
<evidence type="ECO:0000256" key="2">
    <source>
        <dbReference type="PIRSR" id="PIRSR005211-1"/>
    </source>
</evidence>
<evidence type="ECO:0000313" key="4">
    <source>
        <dbReference type="EMBL" id="SPF38430.1"/>
    </source>
</evidence>
<name>A0A2U3KFY8_9BACT</name>
<dbReference type="PANTHER" id="PTHR10794">
    <property type="entry name" value="ABHYDROLASE DOMAIN-CONTAINING PROTEIN"/>
    <property type="match status" value="1"/>
</dbReference>
<dbReference type="GO" id="GO:0047372">
    <property type="term" value="F:monoacylglycerol lipase activity"/>
    <property type="evidence" value="ECO:0007669"/>
    <property type="project" value="TreeGrafter"/>
</dbReference>
<protein>
    <submittedName>
        <fullName evidence="4">Alpha/beta hydrolase</fullName>
    </submittedName>
</protein>
<dbReference type="SUPFAM" id="SSF53474">
    <property type="entry name" value="alpha/beta-Hydrolases"/>
    <property type="match status" value="1"/>
</dbReference>
<dbReference type="InterPro" id="IPR000073">
    <property type="entry name" value="AB_hydrolase_1"/>
</dbReference>
<dbReference type="Pfam" id="PF00561">
    <property type="entry name" value="Abhydrolase_1"/>
    <property type="match status" value="1"/>
</dbReference>
<dbReference type="AlphaFoldDB" id="A0A2U3KFY8"/>
<feature type="active site" description="Charge relay system" evidence="2">
    <location>
        <position position="339"/>
    </location>
</feature>
<dbReference type="GO" id="GO:0034338">
    <property type="term" value="F:short-chain carboxylesterase activity"/>
    <property type="evidence" value="ECO:0007669"/>
    <property type="project" value="TreeGrafter"/>
</dbReference>
<dbReference type="PIRSF" id="PIRSF005211">
    <property type="entry name" value="Ab_hydro_YheT"/>
    <property type="match status" value="1"/>
</dbReference>
<keyword evidence="4" id="KW-0378">Hydrolase</keyword>
<evidence type="ECO:0000256" key="1">
    <source>
        <dbReference type="ARBA" id="ARBA00010884"/>
    </source>
</evidence>
<accession>A0A2U3KFY8</accession>
<feature type="active site" description="Charge relay system" evidence="2">
    <location>
        <position position="183"/>
    </location>
</feature>
<evidence type="ECO:0000313" key="5">
    <source>
        <dbReference type="Proteomes" id="UP000238701"/>
    </source>
</evidence>